<dbReference type="PROSITE" id="PS50902">
    <property type="entry name" value="FLAVODOXIN_LIKE"/>
    <property type="match status" value="1"/>
</dbReference>
<feature type="domain" description="Flavodoxin-like" evidence="4">
    <location>
        <begin position="343"/>
        <end position="476"/>
    </location>
</feature>
<dbReference type="InterPro" id="IPR039261">
    <property type="entry name" value="FNR_nucleotide-bd"/>
</dbReference>
<dbReference type="EC" id="1.6.2.4" evidence="2"/>
<dbReference type="InterPro" id="IPR017938">
    <property type="entry name" value="Riboflavin_synthase-like_b-brl"/>
</dbReference>
<dbReference type="STRING" id="908615.SAMN05421540_106144"/>
<organism evidence="5 6">
    <name type="scientific">Psychroflexus halocasei</name>
    <dbReference type="NCBI Taxonomy" id="908615"/>
    <lineage>
        <taxon>Bacteria</taxon>
        <taxon>Pseudomonadati</taxon>
        <taxon>Bacteroidota</taxon>
        <taxon>Flavobacteriia</taxon>
        <taxon>Flavobacteriales</taxon>
        <taxon>Flavobacteriaceae</taxon>
        <taxon>Psychroflexus</taxon>
    </lineage>
</organism>
<dbReference type="RefSeq" id="WP_093244335.1">
    <property type="nucleotide sequence ID" value="NZ_FNQF01000006.1"/>
</dbReference>
<evidence type="ECO:0000256" key="3">
    <source>
        <dbReference type="SAM" id="Phobius"/>
    </source>
</evidence>
<dbReference type="InterPro" id="IPR008254">
    <property type="entry name" value="Flavodoxin/NO_synth"/>
</dbReference>
<keyword evidence="6" id="KW-1185">Reference proteome</keyword>
<accession>A0A1H4BS49</accession>
<dbReference type="Pfam" id="PF03929">
    <property type="entry name" value="PepSY_TM"/>
    <property type="match status" value="1"/>
</dbReference>
<dbReference type="Pfam" id="PF00175">
    <property type="entry name" value="NAD_binding_1"/>
    <property type="match status" value="1"/>
</dbReference>
<sequence length="721" mass="81771">MLQKVWRLSHLALALIAGIFILLASITGLALATEPVIEHSKATSFHHLDELDLETALLNIKAEHPEVISIHRNAYNQISIETIDENFESQSFYINPFTGKKIANISERSAIYEFNTVLHRSLFLKSTGRFIIGLTAIFLILIVISGFALLLKRYGSFRKIFSKEKYDGTAAYWHSLASKYFLIPLFIIAISGAYLSVDRFLIESQPQDIWDFEQNENTAETEILELENINTFDNFKVSEILQIDFPFAASPDEYFYVKLVNAELLVSQVSGQAINRVSETPALKTKRWSFHLHTGDFSWLWSIILGLSSLVLVGLFISGILIWLKRIIKSKAKNKCPKDEAEIVILVGSETGSTFGYASRLAEAFIKLKKKVYVASLNQYSKFESAQHLLILSSTYGDGEAPYNASQFLQKLKNINQKAHYSVLGFGSTDYPKFCAFAEKVNQELHKKEGLQALTAYATVNKNNESEFINWTSELSRALDLNLEIQPPKEAQTTLKIKEISCLNCDQNFTLCLKTKKINNIQSGDLLAITPKADGRERLYSIAKVDNKVLLSVKKHDMGICSTYLSQLEKNKTFKAKIRKHPSFHLGNKKNVIFIANGTGIAPFLGMIDEAKTEKEMHVFFGLRKPESFELYKDYFNRNQSKIKSLNLAYSRQEQNSQYVQHLIAQHPETIIKCLQNDGCIMLCGSLAMEKEVKKEIDKILKAKLLTNINNYSLQIICDCY</sequence>
<gene>
    <name evidence="5" type="ORF">SAMN05421540_106144</name>
</gene>
<evidence type="ECO:0000313" key="5">
    <source>
        <dbReference type="EMBL" id="SEA50965.1"/>
    </source>
</evidence>
<dbReference type="PANTHER" id="PTHR19384">
    <property type="entry name" value="NITRIC OXIDE SYNTHASE-RELATED"/>
    <property type="match status" value="1"/>
</dbReference>
<feature type="transmembrane region" description="Helical" evidence="3">
    <location>
        <begin position="172"/>
        <end position="195"/>
    </location>
</feature>
<keyword evidence="3" id="KW-0812">Transmembrane</keyword>
<dbReference type="SUPFAM" id="SSF63380">
    <property type="entry name" value="Riboflavin synthase domain-like"/>
    <property type="match status" value="1"/>
</dbReference>
<dbReference type="Proteomes" id="UP000198820">
    <property type="component" value="Unassembled WGS sequence"/>
</dbReference>
<dbReference type="AlphaFoldDB" id="A0A1H4BS49"/>
<dbReference type="PRINTS" id="PR00369">
    <property type="entry name" value="FLAVODOXIN"/>
</dbReference>
<dbReference type="Gene3D" id="3.40.50.360">
    <property type="match status" value="1"/>
</dbReference>
<dbReference type="GO" id="GO:0050660">
    <property type="term" value="F:flavin adenine dinucleotide binding"/>
    <property type="evidence" value="ECO:0007669"/>
    <property type="project" value="TreeGrafter"/>
</dbReference>
<keyword evidence="3" id="KW-1133">Transmembrane helix</keyword>
<name>A0A1H4BS49_9FLAO</name>
<keyword evidence="1" id="KW-0285">Flavoprotein</keyword>
<proteinExistence type="predicted"/>
<dbReference type="Gene3D" id="3.40.50.80">
    <property type="entry name" value="Nucleotide-binding domain of ferredoxin-NADP reductase (FNR) module"/>
    <property type="match status" value="1"/>
</dbReference>
<dbReference type="EMBL" id="FNQF01000006">
    <property type="protein sequence ID" value="SEA50965.1"/>
    <property type="molecule type" value="Genomic_DNA"/>
</dbReference>
<dbReference type="GO" id="GO:0003958">
    <property type="term" value="F:NADPH-hemoprotein reductase activity"/>
    <property type="evidence" value="ECO:0007669"/>
    <property type="project" value="UniProtKB-EC"/>
</dbReference>
<dbReference type="GO" id="GO:0010181">
    <property type="term" value="F:FMN binding"/>
    <property type="evidence" value="ECO:0007669"/>
    <property type="project" value="InterPro"/>
</dbReference>
<keyword evidence="3" id="KW-0472">Membrane</keyword>
<evidence type="ECO:0000313" key="6">
    <source>
        <dbReference type="Proteomes" id="UP000198820"/>
    </source>
</evidence>
<dbReference type="Pfam" id="PF00258">
    <property type="entry name" value="Flavodoxin_1"/>
    <property type="match status" value="1"/>
</dbReference>
<dbReference type="InterPro" id="IPR001094">
    <property type="entry name" value="Flavdoxin-like"/>
</dbReference>
<dbReference type="InterPro" id="IPR001433">
    <property type="entry name" value="OxRdtase_FAD/NAD-bd"/>
</dbReference>
<dbReference type="InterPro" id="IPR005625">
    <property type="entry name" value="PepSY-ass_TM"/>
</dbReference>
<evidence type="ECO:0000256" key="2">
    <source>
        <dbReference type="ARBA" id="ARBA00023797"/>
    </source>
</evidence>
<evidence type="ECO:0000259" key="4">
    <source>
        <dbReference type="PROSITE" id="PS50902"/>
    </source>
</evidence>
<feature type="transmembrane region" description="Helical" evidence="3">
    <location>
        <begin position="299"/>
        <end position="324"/>
    </location>
</feature>
<evidence type="ECO:0000256" key="1">
    <source>
        <dbReference type="ARBA" id="ARBA00022630"/>
    </source>
</evidence>
<dbReference type="GO" id="GO:0005829">
    <property type="term" value="C:cytosol"/>
    <property type="evidence" value="ECO:0007669"/>
    <property type="project" value="TreeGrafter"/>
</dbReference>
<dbReference type="PANTHER" id="PTHR19384:SF17">
    <property type="entry name" value="NADPH--CYTOCHROME P450 REDUCTASE"/>
    <property type="match status" value="1"/>
</dbReference>
<dbReference type="SUPFAM" id="SSF52218">
    <property type="entry name" value="Flavoproteins"/>
    <property type="match status" value="1"/>
</dbReference>
<reference evidence="5 6" key="1">
    <citation type="submission" date="2016-10" db="EMBL/GenBank/DDBJ databases">
        <authorList>
            <person name="de Groot N.N."/>
        </authorList>
    </citation>
    <scope>NUCLEOTIDE SEQUENCE [LARGE SCALE GENOMIC DNA]</scope>
    <source>
        <strain evidence="5 6">DSM 23581</strain>
    </source>
</reference>
<dbReference type="InterPro" id="IPR029039">
    <property type="entry name" value="Flavoprotein-like_sf"/>
</dbReference>
<dbReference type="SUPFAM" id="SSF52343">
    <property type="entry name" value="Ferredoxin reductase-like, C-terminal NADP-linked domain"/>
    <property type="match status" value="1"/>
</dbReference>
<protein>
    <recommendedName>
        <fullName evidence="2">NADPH--hemoprotein reductase</fullName>
        <ecNumber evidence="2">1.6.2.4</ecNumber>
    </recommendedName>
</protein>
<feature type="transmembrane region" description="Helical" evidence="3">
    <location>
        <begin position="130"/>
        <end position="151"/>
    </location>
</feature>